<dbReference type="Pfam" id="PF00335">
    <property type="entry name" value="Tetraspanin"/>
    <property type="match status" value="1"/>
</dbReference>
<dbReference type="InterPro" id="IPR018499">
    <property type="entry name" value="Tetraspanin/Peripherin"/>
</dbReference>
<feature type="transmembrane region" description="Helical" evidence="5">
    <location>
        <begin position="362"/>
        <end position="383"/>
    </location>
</feature>
<feature type="transmembrane region" description="Helical" evidence="5">
    <location>
        <begin position="30"/>
        <end position="63"/>
    </location>
</feature>
<evidence type="ECO:0000256" key="4">
    <source>
        <dbReference type="ARBA" id="ARBA00023136"/>
    </source>
</evidence>
<evidence type="ECO:0000256" key="2">
    <source>
        <dbReference type="ARBA" id="ARBA00022692"/>
    </source>
</evidence>
<dbReference type="InParanoid" id="A0A077ZZK3"/>
<feature type="transmembrane region" description="Helical" evidence="5">
    <location>
        <begin position="83"/>
        <end position="108"/>
    </location>
</feature>
<dbReference type="AlphaFoldDB" id="A0A077ZZK3"/>
<feature type="transmembrane region" description="Helical" evidence="5">
    <location>
        <begin position="179"/>
        <end position="201"/>
    </location>
</feature>
<dbReference type="EMBL" id="CCKQ01002842">
    <property type="protein sequence ID" value="CDW73953.1"/>
    <property type="molecule type" value="Genomic_DNA"/>
</dbReference>
<feature type="transmembrane region" description="Helical" evidence="5">
    <location>
        <begin position="221"/>
        <end position="239"/>
    </location>
</feature>
<reference evidence="6 7" key="1">
    <citation type="submission" date="2014-06" db="EMBL/GenBank/DDBJ databases">
        <authorList>
            <person name="Swart Estienne"/>
        </authorList>
    </citation>
    <scope>NUCLEOTIDE SEQUENCE [LARGE SCALE GENOMIC DNA]</scope>
    <source>
        <strain evidence="6 7">130c</strain>
    </source>
</reference>
<keyword evidence="3 5" id="KW-1133">Transmembrane helix</keyword>
<keyword evidence="4 5" id="KW-0472">Membrane</keyword>
<evidence type="ECO:0000313" key="6">
    <source>
        <dbReference type="EMBL" id="CDW73953.1"/>
    </source>
</evidence>
<protein>
    <submittedName>
        <fullName evidence="6">Uncharacterized protein</fullName>
    </submittedName>
</protein>
<feature type="transmembrane region" description="Helical" evidence="5">
    <location>
        <begin position="251"/>
        <end position="271"/>
    </location>
</feature>
<comment type="subcellular location">
    <subcellularLocation>
        <location evidence="1">Membrane</location>
        <topology evidence="1">Multi-pass membrane protein</topology>
    </subcellularLocation>
</comment>
<dbReference type="GO" id="GO:0016020">
    <property type="term" value="C:membrane"/>
    <property type="evidence" value="ECO:0007669"/>
    <property type="project" value="UniProtKB-SubCell"/>
</dbReference>
<name>A0A077ZZK3_STYLE</name>
<evidence type="ECO:0000256" key="1">
    <source>
        <dbReference type="ARBA" id="ARBA00004141"/>
    </source>
</evidence>
<dbReference type="Proteomes" id="UP000039865">
    <property type="component" value="Unassembled WGS sequence"/>
</dbReference>
<proteinExistence type="predicted"/>
<feature type="transmembrane region" description="Helical" evidence="5">
    <location>
        <begin position="143"/>
        <end position="167"/>
    </location>
</feature>
<sequence length="1008" mass="115421">MEDNYSDTEHIFAGKRNDKFEKRIQTLKGLIISLLVFGSGLTVTGVVTVFASIIGLIGCNRCLKHFEVVKINKMKQSPGQEALLIFFYFNFLLFCAYLLFGTWCFFYQDDATAWLEARYSNHQSWERDFKGIKLHTVQENLKLILTIAGAFSLLVSIINFACIHYAIKISLFFETIHTVVQVQNLVIVLVSFLIIYAGAIAESYYSVPYVEETEPEYLPQVLIFTGIAMILVAYLGFFASRAESKVGLISYTVFCVILMVNFLIFIVLLNFGSQVLQQQFEEKCNEVMPFFHKNFYSSFGCMDKYNQNTTEATRLTCPKSQIASIWEQNVDVNVEDQSEFFGCLNQSCCIAMISFVKGKFNFLAAFCIIAFFFTMVAIMTSQYMYKKVKKYNTQILSHRNDKFIFIFMVAFTVGLSVLLYLGMPEKPQGMPQPDKEASELKKDDLWKFYDLHIDRTVGLGQINDEGWWNFDRISLFQQDYSPTSNNTQNQAYNNEVKVQVSIHSLTNNGQFHIQGEYSNETAIIDNKQARVVLNGKVNEVNHTLTLLQFRPGCITNSSNALELNITFSTTKRNLQTNENIIEFDVPKRYRINLNLNSSQYRTYRGKLIEENLESTGPSNYFKEINNGNDVKLTISYPDFKECLPFNVHVDNHGVFEFNMTILNQSIPYLIKVQAERTVYPSITFDYFVGGYPRADRVEMGTYAFYISDNKPHNVTGRLFEAFTNKTFSDDYSLSIYQGYGEINRTHTDAYEVLDHYGNGVYYTGLFEIYDLKSGSYVAVVDTPQGYIRNFQRFYALPSPPFSKQMRSIPMVSELSEGELALVLTWGYSPKDLDIHVEFVGSPTVLCKCDYSVHQCGGVKYMTDTIEGGDRGADVIKFDYIGDFQYLVYVSLFKQRNNTDNRPGHQDIPLSESQAQLKIFAPYYSWPVYIFDLPAQASTPSANYWVAFCIDGKDGLKNLRPINVLTQGAPDVSTCHEIYGTRKKFQNQSFLAEILREPLLDQQNNSLQP</sequence>
<gene>
    <name evidence="6" type="primary">Contig11572.g12388</name>
    <name evidence="6" type="ORF">STYLEM_2943</name>
</gene>
<evidence type="ECO:0000313" key="7">
    <source>
        <dbReference type="Proteomes" id="UP000039865"/>
    </source>
</evidence>
<organism evidence="6 7">
    <name type="scientific">Stylonychia lemnae</name>
    <name type="common">Ciliate</name>
    <dbReference type="NCBI Taxonomy" id="5949"/>
    <lineage>
        <taxon>Eukaryota</taxon>
        <taxon>Sar</taxon>
        <taxon>Alveolata</taxon>
        <taxon>Ciliophora</taxon>
        <taxon>Intramacronucleata</taxon>
        <taxon>Spirotrichea</taxon>
        <taxon>Stichotrichia</taxon>
        <taxon>Sporadotrichida</taxon>
        <taxon>Oxytrichidae</taxon>
        <taxon>Stylonychinae</taxon>
        <taxon>Stylonychia</taxon>
    </lineage>
</organism>
<accession>A0A077ZZK3</accession>
<evidence type="ECO:0000256" key="3">
    <source>
        <dbReference type="ARBA" id="ARBA00022989"/>
    </source>
</evidence>
<keyword evidence="2 5" id="KW-0812">Transmembrane</keyword>
<feature type="transmembrane region" description="Helical" evidence="5">
    <location>
        <begin position="403"/>
        <end position="423"/>
    </location>
</feature>
<evidence type="ECO:0000256" key="5">
    <source>
        <dbReference type="SAM" id="Phobius"/>
    </source>
</evidence>
<keyword evidence="7" id="KW-1185">Reference proteome</keyword>